<gene>
    <name evidence="2" type="ORF">F3Y22_tig00116937pilonHSYRG00133</name>
</gene>
<name>A0A6A2WZJ4_HIBSY</name>
<dbReference type="AlphaFoldDB" id="A0A6A2WZJ4"/>
<keyword evidence="1" id="KW-1133">Transmembrane helix</keyword>
<accession>A0A6A2WZJ4</accession>
<comment type="caution">
    <text evidence="2">The sequence shown here is derived from an EMBL/GenBank/DDBJ whole genome shotgun (WGS) entry which is preliminary data.</text>
</comment>
<evidence type="ECO:0000313" key="2">
    <source>
        <dbReference type="EMBL" id="KAE8661210.1"/>
    </source>
</evidence>
<evidence type="ECO:0000313" key="3">
    <source>
        <dbReference type="Proteomes" id="UP000436088"/>
    </source>
</evidence>
<keyword evidence="1" id="KW-0472">Membrane</keyword>
<proteinExistence type="predicted"/>
<dbReference type="Proteomes" id="UP000436088">
    <property type="component" value="Unassembled WGS sequence"/>
</dbReference>
<keyword evidence="3" id="KW-1185">Reference proteome</keyword>
<sequence>MVEVGGDIGMLNEPWLESMSLPMTETEGGNPIQETMHSTKDYMNRRNRRHSMEIAIDMSSVFIWRGPLWFPQYIIIFMIIGSFKASWQELAGVLVFSAIPFAAVKVIANSPLGESLQRQLLKTKKEALENSSRVQASAQKARNER</sequence>
<evidence type="ECO:0000256" key="1">
    <source>
        <dbReference type="SAM" id="Phobius"/>
    </source>
</evidence>
<feature type="transmembrane region" description="Helical" evidence="1">
    <location>
        <begin position="86"/>
        <end position="108"/>
    </location>
</feature>
<reference evidence="2" key="1">
    <citation type="submission" date="2019-09" db="EMBL/GenBank/DDBJ databases">
        <title>Draft genome information of white flower Hibiscus syriacus.</title>
        <authorList>
            <person name="Kim Y.-M."/>
        </authorList>
    </citation>
    <scope>NUCLEOTIDE SEQUENCE [LARGE SCALE GENOMIC DNA]</scope>
    <source>
        <strain evidence="2">YM2019G1</strain>
    </source>
</reference>
<dbReference type="EMBL" id="VEPZ02001724">
    <property type="protein sequence ID" value="KAE8661210.1"/>
    <property type="molecule type" value="Genomic_DNA"/>
</dbReference>
<keyword evidence="1" id="KW-0812">Transmembrane</keyword>
<protein>
    <submittedName>
        <fullName evidence="2">Uncharacterized protein</fullName>
    </submittedName>
</protein>
<organism evidence="2 3">
    <name type="scientific">Hibiscus syriacus</name>
    <name type="common">Rose of Sharon</name>
    <dbReference type="NCBI Taxonomy" id="106335"/>
    <lineage>
        <taxon>Eukaryota</taxon>
        <taxon>Viridiplantae</taxon>
        <taxon>Streptophyta</taxon>
        <taxon>Embryophyta</taxon>
        <taxon>Tracheophyta</taxon>
        <taxon>Spermatophyta</taxon>
        <taxon>Magnoliopsida</taxon>
        <taxon>eudicotyledons</taxon>
        <taxon>Gunneridae</taxon>
        <taxon>Pentapetalae</taxon>
        <taxon>rosids</taxon>
        <taxon>malvids</taxon>
        <taxon>Malvales</taxon>
        <taxon>Malvaceae</taxon>
        <taxon>Malvoideae</taxon>
        <taxon>Hibiscus</taxon>
    </lineage>
</organism>
<feature type="transmembrane region" description="Helical" evidence="1">
    <location>
        <begin position="54"/>
        <end position="80"/>
    </location>
</feature>